<reference evidence="1 2" key="1">
    <citation type="submission" date="2020-09" db="EMBL/GenBank/DDBJ databases">
        <title>De no assembly of potato wild relative species, Solanum commersonii.</title>
        <authorList>
            <person name="Cho K."/>
        </authorList>
    </citation>
    <scope>NUCLEOTIDE SEQUENCE [LARGE SCALE GENOMIC DNA]</scope>
    <source>
        <strain evidence="1">LZ3.2</strain>
        <tissue evidence="1">Leaf</tissue>
    </source>
</reference>
<dbReference type="AlphaFoldDB" id="A0A9J5WWX3"/>
<dbReference type="Proteomes" id="UP000824120">
    <property type="component" value="Chromosome 10"/>
</dbReference>
<dbReference type="EMBL" id="JACXVP010000010">
    <property type="protein sequence ID" value="KAG5579757.1"/>
    <property type="molecule type" value="Genomic_DNA"/>
</dbReference>
<accession>A0A9J5WWX3</accession>
<evidence type="ECO:0000313" key="1">
    <source>
        <dbReference type="EMBL" id="KAG5579757.1"/>
    </source>
</evidence>
<name>A0A9J5WWX3_SOLCO</name>
<sequence length="449" mass="50825">MISSQPNMGNDRQTKDLRSSCVLALCTGTTEFEGSWCTSPIMESDPTALAYVSESTASHQTKVYQVEQTIGLGNFQTSIAFHSPYETQTWKEDYMFDKLPEKYHIVDDCDFTNRGTIGIATLNDIVTPQNGRSKSTEVVALLHEPSVVTKDSVFAKMSYTTMGPNFHDHNASVHDEEHSTLVGSKVSDTSICGNDSMQPKVTMQVLDESFHDIKFGEVRLIAPGVSLLVPFDGPEVVRPNEHLEQDMSMRAFNGQNILSQFSLVPVVDIFLITIPVIAIDLCVWDPEICLEFLALTEFTENIEELLLLGCTDMFFFNADSNSMSRVWDPGKKLCVHCYLSNGFCVMYNYIAFTCPSIAYELVVDEFFVVNHDILVANFDQPSVWRHDIRIDLDMEQVESDLKFVPLKDNRVFLHYNYFRSLVYFVGSSTRIVHLDKWFSGQMLTDNVSR</sequence>
<gene>
    <name evidence="1" type="ORF">H5410_050384</name>
</gene>
<proteinExistence type="predicted"/>
<comment type="caution">
    <text evidence="1">The sequence shown here is derived from an EMBL/GenBank/DDBJ whole genome shotgun (WGS) entry which is preliminary data.</text>
</comment>
<evidence type="ECO:0000313" key="2">
    <source>
        <dbReference type="Proteomes" id="UP000824120"/>
    </source>
</evidence>
<organism evidence="1 2">
    <name type="scientific">Solanum commersonii</name>
    <name type="common">Commerson's wild potato</name>
    <name type="synonym">Commerson's nightshade</name>
    <dbReference type="NCBI Taxonomy" id="4109"/>
    <lineage>
        <taxon>Eukaryota</taxon>
        <taxon>Viridiplantae</taxon>
        <taxon>Streptophyta</taxon>
        <taxon>Embryophyta</taxon>
        <taxon>Tracheophyta</taxon>
        <taxon>Spermatophyta</taxon>
        <taxon>Magnoliopsida</taxon>
        <taxon>eudicotyledons</taxon>
        <taxon>Gunneridae</taxon>
        <taxon>Pentapetalae</taxon>
        <taxon>asterids</taxon>
        <taxon>lamiids</taxon>
        <taxon>Solanales</taxon>
        <taxon>Solanaceae</taxon>
        <taxon>Solanoideae</taxon>
        <taxon>Solaneae</taxon>
        <taxon>Solanum</taxon>
    </lineage>
</organism>
<keyword evidence="2" id="KW-1185">Reference proteome</keyword>
<protein>
    <submittedName>
        <fullName evidence="1">Uncharacterized protein</fullName>
    </submittedName>
</protein>